<gene>
    <name evidence="2" type="ORF">PGT21_002510</name>
</gene>
<feature type="region of interest" description="Disordered" evidence="1">
    <location>
        <begin position="428"/>
        <end position="471"/>
    </location>
</feature>
<feature type="compositionally biased region" description="Polar residues" evidence="1">
    <location>
        <begin position="231"/>
        <end position="246"/>
    </location>
</feature>
<feature type="compositionally biased region" description="Polar residues" evidence="1">
    <location>
        <begin position="284"/>
        <end position="294"/>
    </location>
</feature>
<feature type="compositionally biased region" description="Basic residues" evidence="1">
    <location>
        <begin position="102"/>
        <end position="111"/>
    </location>
</feature>
<dbReference type="AlphaFoldDB" id="A0A5B0QZR4"/>
<feature type="compositionally biased region" description="Polar residues" evidence="1">
    <location>
        <begin position="209"/>
        <end position="220"/>
    </location>
</feature>
<sequence>MPSRRGRPRHINPTSSPHKNRLAGSATAQADGPGARTRSRSGKTILAPVISLGKFPAVRDSTRRRQQTESSPATPSPVGAGRKRKVTIADSDHSEPEISGRPTRRPRHGRLPAHEADPPTRQKDSELTDYATTGVGADRRPPVVNFPWAFTIPIAQGGISKRHHAHFDRVEDSHLKSILQRVGCSVVGKNRAQLIEMAVAYGPLSVTNSTNPAASNSQPPRNGHAAHVSSEAFQGASNTERAPKGSTVSNAVDLIELSASQQDPTLSNRNQTRSETSPSPSPTHIRQSGQQLPSSLPGLTPDVARISNSDNETTPGGGPSLSSLHQILIEVRKDLAIHNTKISALQEDVTLTIHHQREILEILETNNQPCTKSSSQQPQTNTVIKKVSRTGRIKQLIQMHYEALFGLPTGSDLPPSPPSSREKRLWLRNEGSEDETDCESIESGASYADCNKTDDDPEDDQYPYSGGPGHPHASQEILKIMHDMLKEVKMPRFRFDLTLKLSHGDNKHCVSVARDIFVRLVQCGEYDGLKPEEKDPDAILLLLTNYAKERYFRKNNEKMWPPEKQMERAKSQLRMARRRNLIKAREETALEIGGLAKFRPMIAKCTSDDETDNEVPVASTSKPVHPNQSLKFCKVRRLVWRSKELTQAMILLDEYREQKLAGIARKHSGNKPRLRRRPLNPVDSTLDPPKAGAKDVYDENWLKSQTRLTTQALQIDSKLVMPKTLQKLKQVC</sequence>
<feature type="compositionally biased region" description="Polar residues" evidence="1">
    <location>
        <begin position="258"/>
        <end position="276"/>
    </location>
</feature>
<evidence type="ECO:0000313" key="3">
    <source>
        <dbReference type="Proteomes" id="UP000324748"/>
    </source>
</evidence>
<accession>A0A5B0QZR4</accession>
<evidence type="ECO:0000313" key="2">
    <source>
        <dbReference type="EMBL" id="KAA1118700.1"/>
    </source>
</evidence>
<evidence type="ECO:0008006" key="4">
    <source>
        <dbReference type="Google" id="ProtNLM"/>
    </source>
</evidence>
<feature type="compositionally biased region" description="Polar residues" evidence="1">
    <location>
        <begin position="306"/>
        <end position="321"/>
    </location>
</feature>
<protein>
    <recommendedName>
        <fullName evidence="4">SAP domain-containing protein</fullName>
    </recommendedName>
</protein>
<feature type="compositionally biased region" description="Basic residues" evidence="1">
    <location>
        <begin position="1"/>
        <end position="10"/>
    </location>
</feature>
<organism evidence="2 3">
    <name type="scientific">Puccinia graminis f. sp. tritici</name>
    <dbReference type="NCBI Taxonomy" id="56615"/>
    <lineage>
        <taxon>Eukaryota</taxon>
        <taxon>Fungi</taxon>
        <taxon>Dikarya</taxon>
        <taxon>Basidiomycota</taxon>
        <taxon>Pucciniomycotina</taxon>
        <taxon>Pucciniomycetes</taxon>
        <taxon>Pucciniales</taxon>
        <taxon>Pucciniaceae</taxon>
        <taxon>Puccinia</taxon>
    </lineage>
</organism>
<feature type="region of interest" description="Disordered" evidence="1">
    <location>
        <begin position="209"/>
        <end position="246"/>
    </location>
</feature>
<feature type="region of interest" description="Disordered" evidence="1">
    <location>
        <begin position="666"/>
        <end position="693"/>
    </location>
</feature>
<feature type="compositionally biased region" description="Basic residues" evidence="1">
    <location>
        <begin position="666"/>
        <end position="678"/>
    </location>
</feature>
<name>A0A5B0QZR4_PUCGR</name>
<comment type="caution">
    <text evidence="2">The sequence shown here is derived from an EMBL/GenBank/DDBJ whole genome shotgun (WGS) entry which is preliminary data.</text>
</comment>
<dbReference type="EMBL" id="VSWC01000001">
    <property type="protein sequence ID" value="KAA1118700.1"/>
    <property type="molecule type" value="Genomic_DNA"/>
</dbReference>
<keyword evidence="3" id="KW-1185">Reference proteome</keyword>
<dbReference type="Proteomes" id="UP000324748">
    <property type="component" value="Unassembled WGS sequence"/>
</dbReference>
<feature type="region of interest" description="Disordered" evidence="1">
    <location>
        <begin position="1"/>
        <end position="126"/>
    </location>
</feature>
<reference evidence="2 3" key="1">
    <citation type="submission" date="2019-05" db="EMBL/GenBank/DDBJ databases">
        <title>Emergence of the Ug99 lineage of the wheat stem rust pathogen through somatic hybridization.</title>
        <authorList>
            <person name="Li F."/>
            <person name="Upadhyaya N.M."/>
            <person name="Sperschneider J."/>
            <person name="Matny O."/>
            <person name="Nguyen-Phuc H."/>
            <person name="Mago R."/>
            <person name="Raley C."/>
            <person name="Miller M.E."/>
            <person name="Silverstein K.A.T."/>
            <person name="Henningsen E."/>
            <person name="Hirsch C.D."/>
            <person name="Visser B."/>
            <person name="Pretorius Z.A."/>
            <person name="Steffenson B.J."/>
            <person name="Schwessinger B."/>
            <person name="Dodds P.N."/>
            <person name="Figueroa M."/>
        </authorList>
    </citation>
    <scope>NUCLEOTIDE SEQUENCE [LARGE SCALE GENOMIC DNA]</scope>
    <source>
        <strain evidence="2">21-0</strain>
    </source>
</reference>
<proteinExistence type="predicted"/>
<dbReference type="OrthoDB" id="2507498at2759"/>
<feature type="region of interest" description="Disordered" evidence="1">
    <location>
        <begin position="258"/>
        <end position="321"/>
    </location>
</feature>
<evidence type="ECO:0000256" key="1">
    <source>
        <dbReference type="SAM" id="MobiDB-lite"/>
    </source>
</evidence>
<feature type="compositionally biased region" description="Basic and acidic residues" evidence="1">
    <location>
        <begin position="112"/>
        <end position="126"/>
    </location>
</feature>